<keyword evidence="10 18" id="KW-0547">Nucleotide-binding</keyword>
<dbReference type="SUPFAM" id="SSF56112">
    <property type="entry name" value="Protein kinase-like (PK-like)"/>
    <property type="match status" value="1"/>
</dbReference>
<evidence type="ECO:0000259" key="21">
    <source>
        <dbReference type="PROSITE" id="PS50011"/>
    </source>
</evidence>
<dbReference type="InterPro" id="IPR001611">
    <property type="entry name" value="Leu-rich_rpt"/>
</dbReference>
<evidence type="ECO:0000256" key="13">
    <source>
        <dbReference type="ARBA" id="ARBA00022989"/>
    </source>
</evidence>
<dbReference type="CDD" id="cd14066">
    <property type="entry name" value="STKc_IRAK"/>
    <property type="match status" value="1"/>
</dbReference>
<name>A0A822YMP6_NELNU</name>
<evidence type="ECO:0000256" key="15">
    <source>
        <dbReference type="ARBA" id="ARBA00023170"/>
    </source>
</evidence>
<comment type="catalytic activity">
    <reaction evidence="17">
        <text>L-seryl-[protein] + ATP = O-phospho-L-seryl-[protein] + ADP + H(+)</text>
        <dbReference type="Rhea" id="RHEA:17989"/>
        <dbReference type="Rhea" id="RHEA-COMP:9863"/>
        <dbReference type="Rhea" id="RHEA-COMP:11604"/>
        <dbReference type="ChEBI" id="CHEBI:15378"/>
        <dbReference type="ChEBI" id="CHEBI:29999"/>
        <dbReference type="ChEBI" id="CHEBI:30616"/>
        <dbReference type="ChEBI" id="CHEBI:83421"/>
        <dbReference type="ChEBI" id="CHEBI:456216"/>
        <dbReference type="EC" id="2.7.11.1"/>
    </reaction>
</comment>
<evidence type="ECO:0000256" key="7">
    <source>
        <dbReference type="ARBA" id="ARBA00022692"/>
    </source>
</evidence>
<evidence type="ECO:0000256" key="18">
    <source>
        <dbReference type="PROSITE-ProRule" id="PRU10141"/>
    </source>
</evidence>
<dbReference type="PROSITE" id="PS00107">
    <property type="entry name" value="PROTEIN_KINASE_ATP"/>
    <property type="match status" value="1"/>
</dbReference>
<keyword evidence="13 19" id="KW-1133">Transmembrane helix</keyword>
<feature type="binding site" evidence="18">
    <location>
        <position position="617"/>
    </location>
    <ligand>
        <name>ATP</name>
        <dbReference type="ChEBI" id="CHEBI:30616"/>
    </ligand>
</feature>
<dbReference type="PROSITE" id="PS50011">
    <property type="entry name" value="PROTEIN_KINASE_DOM"/>
    <property type="match status" value="1"/>
</dbReference>
<evidence type="ECO:0000256" key="2">
    <source>
        <dbReference type="ARBA" id="ARBA00012513"/>
    </source>
</evidence>
<dbReference type="EC" id="2.7.11.1" evidence="2"/>
<evidence type="ECO:0000256" key="12">
    <source>
        <dbReference type="ARBA" id="ARBA00022840"/>
    </source>
</evidence>
<dbReference type="InterPro" id="IPR017441">
    <property type="entry name" value="Protein_kinase_ATP_BS"/>
</dbReference>
<protein>
    <recommendedName>
        <fullName evidence="2">non-specific serine/threonine protein kinase</fullName>
        <ecNumber evidence="2">2.7.11.1</ecNumber>
    </recommendedName>
</protein>
<keyword evidence="3" id="KW-0723">Serine/threonine-protein kinase</keyword>
<evidence type="ECO:0000256" key="3">
    <source>
        <dbReference type="ARBA" id="ARBA00022527"/>
    </source>
</evidence>
<keyword evidence="8 20" id="KW-0732">Signal</keyword>
<dbReference type="FunFam" id="1.10.510.10:FF:000146">
    <property type="entry name" value="LRR receptor-like serine/threonine-protein kinase IOS1"/>
    <property type="match status" value="1"/>
</dbReference>
<keyword evidence="4" id="KW-0597">Phosphoprotein</keyword>
<comment type="subcellular location">
    <subcellularLocation>
        <location evidence="1">Membrane</location>
        <topology evidence="1">Single-pass membrane protein</topology>
    </subcellularLocation>
</comment>
<comment type="catalytic activity">
    <reaction evidence="16">
        <text>L-threonyl-[protein] + ATP = O-phospho-L-threonyl-[protein] + ADP + H(+)</text>
        <dbReference type="Rhea" id="RHEA:46608"/>
        <dbReference type="Rhea" id="RHEA-COMP:11060"/>
        <dbReference type="Rhea" id="RHEA-COMP:11605"/>
        <dbReference type="ChEBI" id="CHEBI:15378"/>
        <dbReference type="ChEBI" id="CHEBI:30013"/>
        <dbReference type="ChEBI" id="CHEBI:30616"/>
        <dbReference type="ChEBI" id="CHEBI:61977"/>
        <dbReference type="ChEBI" id="CHEBI:456216"/>
        <dbReference type="EC" id="2.7.11.1"/>
    </reaction>
</comment>
<keyword evidence="11" id="KW-0418">Kinase</keyword>
<dbReference type="Pfam" id="PF12819">
    <property type="entry name" value="Malectin_like"/>
    <property type="match status" value="1"/>
</dbReference>
<evidence type="ECO:0000256" key="20">
    <source>
        <dbReference type="SAM" id="SignalP"/>
    </source>
</evidence>
<evidence type="ECO:0000256" key="9">
    <source>
        <dbReference type="ARBA" id="ARBA00022737"/>
    </source>
</evidence>
<keyword evidence="6" id="KW-0808">Transferase</keyword>
<dbReference type="PROSITE" id="PS00108">
    <property type="entry name" value="PROTEIN_KINASE_ST"/>
    <property type="match status" value="1"/>
</dbReference>
<dbReference type="EMBL" id="DUZY01000003">
    <property type="protein sequence ID" value="DAD32176.1"/>
    <property type="molecule type" value="Genomic_DNA"/>
</dbReference>
<keyword evidence="5" id="KW-0433">Leucine-rich repeat</keyword>
<reference evidence="22 23" key="1">
    <citation type="journal article" date="2020" name="Mol. Biol. Evol.">
        <title>Distinct Expression and Methylation Patterns for Genes with Different Fates following a Single Whole-Genome Duplication in Flowering Plants.</title>
        <authorList>
            <person name="Shi T."/>
            <person name="Rahmani R.S."/>
            <person name="Gugger P.F."/>
            <person name="Wang M."/>
            <person name="Li H."/>
            <person name="Zhang Y."/>
            <person name="Li Z."/>
            <person name="Wang Q."/>
            <person name="Van de Peer Y."/>
            <person name="Marchal K."/>
            <person name="Chen J."/>
        </authorList>
    </citation>
    <scope>NUCLEOTIDE SEQUENCE [LARGE SCALE GENOMIC DNA]</scope>
    <source>
        <tissue evidence="22">Leaf</tissue>
    </source>
</reference>
<keyword evidence="7 19" id="KW-0812">Transmembrane</keyword>
<comment type="caution">
    <text evidence="22">The sequence shown here is derived from an EMBL/GenBank/DDBJ whole genome shotgun (WGS) entry which is preliminary data.</text>
</comment>
<dbReference type="Pfam" id="PF07714">
    <property type="entry name" value="PK_Tyr_Ser-Thr"/>
    <property type="match status" value="1"/>
</dbReference>
<evidence type="ECO:0000256" key="11">
    <source>
        <dbReference type="ARBA" id="ARBA00022777"/>
    </source>
</evidence>
<keyword evidence="14 19" id="KW-0472">Membrane</keyword>
<evidence type="ECO:0000313" key="22">
    <source>
        <dbReference type="EMBL" id="DAD32176.1"/>
    </source>
</evidence>
<evidence type="ECO:0000256" key="8">
    <source>
        <dbReference type="ARBA" id="ARBA00022729"/>
    </source>
</evidence>
<dbReference type="GO" id="GO:0004674">
    <property type="term" value="F:protein serine/threonine kinase activity"/>
    <property type="evidence" value="ECO:0007669"/>
    <property type="project" value="UniProtKB-KW"/>
</dbReference>
<evidence type="ECO:0000256" key="4">
    <source>
        <dbReference type="ARBA" id="ARBA00022553"/>
    </source>
</evidence>
<dbReference type="PANTHER" id="PTHR45631">
    <property type="entry name" value="OS07G0107800 PROTEIN-RELATED"/>
    <property type="match status" value="1"/>
</dbReference>
<evidence type="ECO:0000256" key="6">
    <source>
        <dbReference type="ARBA" id="ARBA00022679"/>
    </source>
</evidence>
<evidence type="ECO:0000256" key="19">
    <source>
        <dbReference type="SAM" id="Phobius"/>
    </source>
</evidence>
<dbReference type="SUPFAM" id="SSF52058">
    <property type="entry name" value="L domain-like"/>
    <property type="match status" value="1"/>
</dbReference>
<dbReference type="InterPro" id="IPR000719">
    <property type="entry name" value="Prot_kinase_dom"/>
</dbReference>
<evidence type="ECO:0000256" key="1">
    <source>
        <dbReference type="ARBA" id="ARBA00004167"/>
    </source>
</evidence>
<dbReference type="InterPro" id="IPR001245">
    <property type="entry name" value="Ser-Thr/Tyr_kinase_cat_dom"/>
</dbReference>
<dbReference type="FunFam" id="3.30.200.20:FF:000394">
    <property type="entry name" value="Leucine-rich repeat receptor-like protein kinase"/>
    <property type="match status" value="1"/>
</dbReference>
<dbReference type="Gene3D" id="3.80.10.10">
    <property type="entry name" value="Ribonuclease Inhibitor"/>
    <property type="match status" value="1"/>
</dbReference>
<evidence type="ECO:0000256" key="17">
    <source>
        <dbReference type="ARBA" id="ARBA00048679"/>
    </source>
</evidence>
<keyword evidence="9" id="KW-0677">Repeat</keyword>
<proteinExistence type="predicted"/>
<evidence type="ECO:0000256" key="14">
    <source>
        <dbReference type="ARBA" id="ARBA00023136"/>
    </source>
</evidence>
<organism evidence="22 23">
    <name type="scientific">Nelumbo nucifera</name>
    <name type="common">Sacred lotus</name>
    <dbReference type="NCBI Taxonomy" id="4432"/>
    <lineage>
        <taxon>Eukaryota</taxon>
        <taxon>Viridiplantae</taxon>
        <taxon>Streptophyta</taxon>
        <taxon>Embryophyta</taxon>
        <taxon>Tracheophyta</taxon>
        <taxon>Spermatophyta</taxon>
        <taxon>Magnoliopsida</taxon>
        <taxon>Proteales</taxon>
        <taxon>Nelumbonaceae</taxon>
        <taxon>Nelumbo</taxon>
    </lineage>
</organism>
<dbReference type="AlphaFoldDB" id="A0A822YMP6"/>
<feature type="signal peptide" evidence="20">
    <location>
        <begin position="1"/>
        <end position="16"/>
    </location>
</feature>
<dbReference type="SMART" id="SM00220">
    <property type="entry name" value="S_TKc"/>
    <property type="match status" value="1"/>
</dbReference>
<accession>A0A822YMP6</accession>
<dbReference type="InterPro" id="IPR011009">
    <property type="entry name" value="Kinase-like_dom_sf"/>
</dbReference>
<sequence>MEMWLNFILLVGYWAAKVLVNGQLQSGWISIDCGIPENSSYTDDNTGIFYSSDSKFTETGLNMKISSIYMSSSLEQQFSNVRSFPQGSKNCYTFRPEQGRAYNYLIRASFMYGNYDSKNQVPEFDLYLGVNLWETVKLDNASHVQVKEILHVPLSDYIQVCLFNTNLGTPFISALELRPVNNTAYKPTSGSLVLYGRYDAGATTSQKIRQVNLDPNDIYDRIWTPFSLPYLESFQTSFTIDAQSSNHYKLPSKVISTAVRPKNGGGFLEFRLPLEDPNSQFYMYIHFAEVERLQGNQLRNFSIFLNGELWYEPEVPTYLSSNTIFSKAPVRGQEVRVAMNKTGKSTLPPMFNAFEIYLVKELLHSPTNNEDFDAVMNIKVTYGVKKNWQGDPCIPQNYTWDGLKCSYDGYNSPSIRLLDLSSSGLTGEIASFFANLTAIQHLDLSNNSLTGSIPDFLSQMPSLELLNLTGNRFTGSVPTALMERSKNGSLSLSLEDNPDLCMSDSCRPKKKNIVVPVVASVTSILVILLALLVLWSLKRKKQRAVKLLVEVNKSDGSLESSNQQFAYNGVVETPKNKQFTFSEIVSTTNNFETAIGKGGFGTVYHGFLNDGIQVAVKVLSPSSIQGYKEFRAEAQLLLRVHHKNLVSFIGYCDEGANKAIIYEYMANGNLQGHLSDKNLDELSWEKRLRVAVDAAQGLEYLHNGCKPPIIHRDVKTSNILLNETFQAKLADFGLSKDFPNEGQTHISTTVVGTPGYLDPEYYISNKLNEKSDVYSFGIVLLELITGRPAITKSSDERIHIVQWVSSMLATGEIRNIADQRLEADFNVNSVWKAIEVAMACLPATAIQRPTMSDVVMELKECLAMETAHKGASRVGEYQKTHSSMAIEVFDYGMEKYDIRKTSDQSTGIINLVANQVLFIKIHGKTRSNLSKGKSEFTQPIHIPIHLKENAQYSYIQSHSSSLMIYKPSKNSLKKMELYKKSQPLIHLNLMELQKKSIKQ</sequence>
<evidence type="ECO:0000256" key="16">
    <source>
        <dbReference type="ARBA" id="ARBA00047899"/>
    </source>
</evidence>
<feature type="transmembrane region" description="Helical" evidence="19">
    <location>
        <begin position="513"/>
        <end position="537"/>
    </location>
</feature>
<dbReference type="GO" id="GO:0016020">
    <property type="term" value="C:membrane"/>
    <property type="evidence" value="ECO:0007669"/>
    <property type="project" value="UniProtKB-SubCell"/>
</dbReference>
<gene>
    <name evidence="22" type="ORF">HUJ06_011027</name>
</gene>
<evidence type="ECO:0000256" key="5">
    <source>
        <dbReference type="ARBA" id="ARBA00022614"/>
    </source>
</evidence>
<evidence type="ECO:0000313" key="23">
    <source>
        <dbReference type="Proteomes" id="UP000607653"/>
    </source>
</evidence>
<dbReference type="Gene3D" id="3.30.200.20">
    <property type="entry name" value="Phosphorylase Kinase, domain 1"/>
    <property type="match status" value="1"/>
</dbReference>
<dbReference type="Proteomes" id="UP000607653">
    <property type="component" value="Unassembled WGS sequence"/>
</dbReference>
<keyword evidence="12 18" id="KW-0067">ATP-binding</keyword>
<keyword evidence="23" id="KW-1185">Reference proteome</keyword>
<dbReference type="Pfam" id="PF13855">
    <property type="entry name" value="LRR_8"/>
    <property type="match status" value="1"/>
</dbReference>
<feature type="chain" id="PRO_5032377401" description="non-specific serine/threonine protein kinase" evidence="20">
    <location>
        <begin position="17"/>
        <end position="999"/>
    </location>
</feature>
<dbReference type="InterPro" id="IPR024788">
    <property type="entry name" value="Malectin-like_Carb-bd_dom"/>
</dbReference>
<dbReference type="Gene3D" id="1.10.510.10">
    <property type="entry name" value="Transferase(Phosphotransferase) domain 1"/>
    <property type="match status" value="1"/>
</dbReference>
<evidence type="ECO:0000256" key="10">
    <source>
        <dbReference type="ARBA" id="ARBA00022741"/>
    </source>
</evidence>
<feature type="domain" description="Protein kinase" evidence="21">
    <location>
        <begin position="589"/>
        <end position="862"/>
    </location>
</feature>
<dbReference type="PANTHER" id="PTHR45631:SF202">
    <property type="entry name" value="SENESCENCE-INDUCED RECEPTOR-LIKE SERINE_THREONINE-PROTEIN KINASE"/>
    <property type="match status" value="1"/>
</dbReference>
<dbReference type="InterPro" id="IPR008271">
    <property type="entry name" value="Ser/Thr_kinase_AS"/>
</dbReference>
<dbReference type="GO" id="GO:0005524">
    <property type="term" value="F:ATP binding"/>
    <property type="evidence" value="ECO:0007669"/>
    <property type="project" value="UniProtKB-UniRule"/>
</dbReference>
<keyword evidence="15" id="KW-0675">Receptor</keyword>
<dbReference type="FunFam" id="3.80.10.10:FF:000129">
    <property type="entry name" value="Leucine-rich repeat receptor-like kinase"/>
    <property type="match status" value="1"/>
</dbReference>
<dbReference type="InterPro" id="IPR032675">
    <property type="entry name" value="LRR_dom_sf"/>
</dbReference>